<dbReference type="Pfam" id="PF00191">
    <property type="entry name" value="Annexin"/>
    <property type="match status" value="4"/>
</dbReference>
<evidence type="ECO:0000313" key="7">
    <source>
        <dbReference type="Proteomes" id="UP000242188"/>
    </source>
</evidence>
<dbReference type="SUPFAM" id="SSF47874">
    <property type="entry name" value="Annexin"/>
    <property type="match status" value="2"/>
</dbReference>
<dbReference type="Gene3D" id="1.10.220.10">
    <property type="entry name" value="Annexin"/>
    <property type="match status" value="8"/>
</dbReference>
<keyword evidence="4" id="KW-0041">Annexin</keyword>
<dbReference type="AlphaFoldDB" id="A0A210PYY3"/>
<comment type="caution">
    <text evidence="6">The sequence shown here is derived from an EMBL/GenBank/DDBJ whole genome shotgun (WGS) entry which is preliminary data.</text>
</comment>
<reference evidence="6 7" key="1">
    <citation type="journal article" date="2017" name="Nat. Ecol. Evol.">
        <title>Scallop genome provides insights into evolution of bilaterian karyotype and development.</title>
        <authorList>
            <person name="Wang S."/>
            <person name="Zhang J."/>
            <person name="Jiao W."/>
            <person name="Li J."/>
            <person name="Xun X."/>
            <person name="Sun Y."/>
            <person name="Guo X."/>
            <person name="Huan P."/>
            <person name="Dong B."/>
            <person name="Zhang L."/>
            <person name="Hu X."/>
            <person name="Sun X."/>
            <person name="Wang J."/>
            <person name="Zhao C."/>
            <person name="Wang Y."/>
            <person name="Wang D."/>
            <person name="Huang X."/>
            <person name="Wang R."/>
            <person name="Lv J."/>
            <person name="Li Y."/>
            <person name="Zhang Z."/>
            <person name="Liu B."/>
            <person name="Lu W."/>
            <person name="Hui Y."/>
            <person name="Liang J."/>
            <person name="Zhou Z."/>
            <person name="Hou R."/>
            <person name="Li X."/>
            <person name="Liu Y."/>
            <person name="Li H."/>
            <person name="Ning X."/>
            <person name="Lin Y."/>
            <person name="Zhao L."/>
            <person name="Xing Q."/>
            <person name="Dou J."/>
            <person name="Li Y."/>
            <person name="Mao J."/>
            <person name="Guo H."/>
            <person name="Dou H."/>
            <person name="Li T."/>
            <person name="Mu C."/>
            <person name="Jiang W."/>
            <person name="Fu Q."/>
            <person name="Fu X."/>
            <person name="Miao Y."/>
            <person name="Liu J."/>
            <person name="Yu Q."/>
            <person name="Li R."/>
            <person name="Liao H."/>
            <person name="Li X."/>
            <person name="Kong Y."/>
            <person name="Jiang Z."/>
            <person name="Chourrout D."/>
            <person name="Li R."/>
            <person name="Bao Z."/>
        </authorList>
    </citation>
    <scope>NUCLEOTIDE SEQUENCE [LARGE SCALE GENOMIC DNA]</scope>
    <source>
        <strain evidence="6 7">PY_sf001</strain>
    </source>
</reference>
<dbReference type="PRINTS" id="PR00196">
    <property type="entry name" value="ANNEXIN"/>
</dbReference>
<evidence type="ECO:0000256" key="1">
    <source>
        <dbReference type="ARBA" id="ARBA00007831"/>
    </source>
</evidence>
<evidence type="ECO:0000256" key="4">
    <source>
        <dbReference type="ARBA" id="ARBA00023216"/>
    </source>
</evidence>
<feature type="region of interest" description="Disordered" evidence="5">
    <location>
        <begin position="191"/>
        <end position="275"/>
    </location>
</feature>
<dbReference type="GO" id="GO:0005544">
    <property type="term" value="F:calcium-dependent phospholipid binding"/>
    <property type="evidence" value="ECO:0007669"/>
    <property type="project" value="InterPro"/>
</dbReference>
<proteinExistence type="inferred from homology"/>
<comment type="similarity">
    <text evidence="2">Belongs to the CFAP97 family.</text>
</comment>
<evidence type="ECO:0000256" key="5">
    <source>
        <dbReference type="SAM" id="MobiDB-lite"/>
    </source>
</evidence>
<dbReference type="Proteomes" id="UP000242188">
    <property type="component" value="Unassembled WGS sequence"/>
</dbReference>
<evidence type="ECO:0000313" key="6">
    <source>
        <dbReference type="EMBL" id="OWF41696.1"/>
    </source>
</evidence>
<feature type="compositionally biased region" description="Polar residues" evidence="5">
    <location>
        <begin position="615"/>
        <end position="627"/>
    </location>
</feature>
<organism evidence="6 7">
    <name type="scientific">Mizuhopecten yessoensis</name>
    <name type="common">Japanese scallop</name>
    <name type="synonym">Patinopecten yessoensis</name>
    <dbReference type="NCBI Taxonomy" id="6573"/>
    <lineage>
        <taxon>Eukaryota</taxon>
        <taxon>Metazoa</taxon>
        <taxon>Spiralia</taxon>
        <taxon>Lophotrochozoa</taxon>
        <taxon>Mollusca</taxon>
        <taxon>Bivalvia</taxon>
        <taxon>Autobranchia</taxon>
        <taxon>Pteriomorphia</taxon>
        <taxon>Pectinida</taxon>
        <taxon>Pectinoidea</taxon>
        <taxon>Pectinidae</taxon>
        <taxon>Mizuhopecten</taxon>
    </lineage>
</organism>
<dbReference type="GO" id="GO:0005509">
    <property type="term" value="F:calcium ion binding"/>
    <property type="evidence" value="ECO:0007669"/>
    <property type="project" value="InterPro"/>
</dbReference>
<dbReference type="OrthoDB" id="2163395at2759"/>
<dbReference type="EMBL" id="NEDP02005372">
    <property type="protein sequence ID" value="OWF41696.1"/>
    <property type="molecule type" value="Genomic_DNA"/>
</dbReference>
<dbReference type="Pfam" id="PF13879">
    <property type="entry name" value="Hmw_CFAP97"/>
    <property type="match status" value="1"/>
</dbReference>
<keyword evidence="7" id="KW-1185">Reference proteome</keyword>
<dbReference type="GO" id="GO:0005886">
    <property type="term" value="C:plasma membrane"/>
    <property type="evidence" value="ECO:0007669"/>
    <property type="project" value="TreeGrafter"/>
</dbReference>
<dbReference type="FunFam" id="1.10.220.10:FF:000001">
    <property type="entry name" value="Annexin"/>
    <property type="match status" value="1"/>
</dbReference>
<dbReference type="GO" id="GO:0001786">
    <property type="term" value="F:phosphatidylserine binding"/>
    <property type="evidence" value="ECO:0007669"/>
    <property type="project" value="TreeGrafter"/>
</dbReference>
<keyword evidence="3" id="KW-0677">Repeat</keyword>
<dbReference type="PROSITE" id="PS51897">
    <property type="entry name" value="ANNEXIN_2"/>
    <property type="match status" value="3"/>
</dbReference>
<gene>
    <name evidence="6" type="ORF">KP79_PYT10255</name>
</gene>
<feature type="compositionally biased region" description="Basic and acidic residues" evidence="5">
    <location>
        <begin position="630"/>
        <end position="654"/>
    </location>
</feature>
<dbReference type="GO" id="GO:0005737">
    <property type="term" value="C:cytoplasm"/>
    <property type="evidence" value="ECO:0007669"/>
    <property type="project" value="TreeGrafter"/>
</dbReference>
<feature type="compositionally biased region" description="Basic and acidic residues" evidence="5">
    <location>
        <begin position="229"/>
        <end position="264"/>
    </location>
</feature>
<dbReference type="GO" id="GO:0005634">
    <property type="term" value="C:nucleus"/>
    <property type="evidence" value="ECO:0007669"/>
    <property type="project" value="TreeGrafter"/>
</dbReference>
<dbReference type="InterPro" id="IPR001464">
    <property type="entry name" value="Annexin"/>
</dbReference>
<dbReference type="SMART" id="SM00335">
    <property type="entry name" value="ANX"/>
    <property type="match status" value="6"/>
</dbReference>
<accession>A0A210PYY3</accession>
<protein>
    <submittedName>
        <fullName evidence="6">Annexin-B12</fullName>
    </submittedName>
</protein>
<dbReference type="InterPro" id="IPR029488">
    <property type="entry name" value="Hmw/CFAP97"/>
</dbReference>
<dbReference type="InterPro" id="IPR037104">
    <property type="entry name" value="Annexin_sf"/>
</dbReference>
<dbReference type="PANTHER" id="PTHR10502">
    <property type="entry name" value="ANNEXIN"/>
    <property type="match status" value="1"/>
</dbReference>
<dbReference type="GO" id="GO:0012506">
    <property type="term" value="C:vesicle membrane"/>
    <property type="evidence" value="ECO:0007669"/>
    <property type="project" value="TreeGrafter"/>
</dbReference>
<name>A0A210PYY3_MIZYE</name>
<evidence type="ECO:0000256" key="3">
    <source>
        <dbReference type="ARBA" id="ARBA00022737"/>
    </source>
</evidence>
<comment type="similarity">
    <text evidence="1">Belongs to the annexin family.</text>
</comment>
<dbReference type="PANTHER" id="PTHR10502:SF102">
    <property type="entry name" value="ANNEXIN B11"/>
    <property type="match status" value="1"/>
</dbReference>
<evidence type="ECO:0000256" key="2">
    <source>
        <dbReference type="ARBA" id="ARBA00008315"/>
    </source>
</evidence>
<dbReference type="InterPro" id="IPR018502">
    <property type="entry name" value="Annexin_repeat"/>
</dbReference>
<sequence>MPGFNTCNKLLQKYEEEKAYRIHKRKIAESRTRLDTKSPKKYPHVIVRLKRIQQEEERQAEVDHENKVLLQKMTHIMKSRPEIDNWNEYEPKSLNYGSREKMLRDIQMQNIGIARRLDRAQPVYKNDDLENEYQQKRYLQALWAENAKEFGQVTPRHLKYRQLKKQHEGEEDEDDFGEEDEPFHHHNVIAKNTTLGLPPIENGNSNSKQNIRYMKDGGGSSSDPYKQGKGQEKLPRLDRKYQDDARSEMTSRSDRSSVVSDKKNPQQAQTDSDAKQLFNASKLIGRVHPEDIIIRTCVRRNQKQRMKTKARFEELYELELIPELKSGLGASWFLVIDALLDDRTTCSARAMHDALEDGNYNTAVEILCLSTPQSLATLNDLYNKDYAVTLEANITDKTEAPEQTLLLALHTGRDESVKVEEKEAEKDADSLYESGDGRWSSDTGPFIKMVCGRNFAHIRVVLNLYQVLTGGKDVTEDIKSECARQYADCLMTMVNCVRGADTYFADKIFKNMSAKDQDFVNMLVARSEIDMPTIKRAYKKKYDAELVDDLKHKCNHPTINVLIELINKIPQGQGKKSKPPVPLGAAKRTTKRPPNAQTKEEEANTPRNPLAAPSQRITAEVVSQRQGQEIAREREREARERENSKGQKKEKEMLKNNISGTVKPSKSFHPDDDCDKLNDALGKYGLDEAQITEILTQRCNVQRQQIKKMYNGKFKQDLEKELGRVLQGDTEEILQGLLQTPAEYDAYSIHEALDGMGIRDGTLIGIIVTRDKQEKKAIADQYKKAYKADVESEIRKEDSGSDFADMLVAVWSGDRETGPVNQAQAKQDANMLLRDGKAVHPKDKTYVDLMVKSSHAQVKATFQEYQKLAGQDIYAGLITAGLGEDEDGYIALAMAVQDPHDFYAEKLNSCFSSMGVNDNMLIRMTVSRSEKDLGDIKARLQDRYKKNLSQLIRSECKGDYKQMLLEVVGE</sequence>
<feature type="region of interest" description="Disordered" evidence="5">
    <location>
        <begin position="571"/>
        <end position="671"/>
    </location>
</feature>